<evidence type="ECO:0000313" key="2">
    <source>
        <dbReference type="Proteomes" id="UP000019149"/>
    </source>
</evidence>
<dbReference type="KEGG" id="egl:EGR_03862"/>
<organism evidence="1 2">
    <name type="scientific">Echinococcus granulosus</name>
    <name type="common">Hydatid tapeworm</name>
    <dbReference type="NCBI Taxonomy" id="6210"/>
    <lineage>
        <taxon>Eukaryota</taxon>
        <taxon>Metazoa</taxon>
        <taxon>Spiralia</taxon>
        <taxon>Lophotrochozoa</taxon>
        <taxon>Platyhelminthes</taxon>
        <taxon>Cestoda</taxon>
        <taxon>Eucestoda</taxon>
        <taxon>Cyclophyllidea</taxon>
        <taxon>Taeniidae</taxon>
        <taxon>Echinococcus</taxon>
        <taxon>Echinococcus granulosus group</taxon>
    </lineage>
</organism>
<protein>
    <submittedName>
        <fullName evidence="1">Uncharacterized protein</fullName>
    </submittedName>
</protein>
<dbReference type="CTD" id="36339577"/>
<keyword evidence="2" id="KW-1185">Reference proteome</keyword>
<dbReference type="GeneID" id="36339577"/>
<dbReference type="Proteomes" id="UP000019149">
    <property type="component" value="Unassembled WGS sequence"/>
</dbReference>
<name>W6US44_ECHGR</name>
<comment type="caution">
    <text evidence="1">The sequence shown here is derived from an EMBL/GenBank/DDBJ whole genome shotgun (WGS) entry which is preliminary data.</text>
</comment>
<proteinExistence type="predicted"/>
<dbReference type="EMBL" id="APAU02000022">
    <property type="protein sequence ID" value="EUB61187.1"/>
    <property type="molecule type" value="Genomic_DNA"/>
</dbReference>
<evidence type="ECO:0000313" key="1">
    <source>
        <dbReference type="EMBL" id="EUB61187.1"/>
    </source>
</evidence>
<dbReference type="RefSeq" id="XP_024352383.1">
    <property type="nucleotide sequence ID" value="XM_024493111.1"/>
</dbReference>
<sequence length="135" mass="15241">MCVDGRKLKPVTKKDASPPPHVNNLLDLDAQTNHSSCHIASSNEFSVNGTRRWWCWCRCLRESNHIKFIFFFDDAASAEHLSRTPFLRLQCLDPLNVYDNHGDLNDYLRTGGNTCQTDVTGLGGIYAVHTHHGDD</sequence>
<gene>
    <name evidence="1" type="ORF">EGR_03862</name>
</gene>
<reference evidence="1 2" key="1">
    <citation type="journal article" date="2013" name="Nat. Genet.">
        <title>The genome of the hydatid tapeworm Echinococcus granulosus.</title>
        <authorList>
            <person name="Zheng H."/>
            <person name="Zhang W."/>
            <person name="Zhang L."/>
            <person name="Zhang Z."/>
            <person name="Li J."/>
            <person name="Lu G."/>
            <person name="Zhu Y."/>
            <person name="Wang Y."/>
            <person name="Huang Y."/>
            <person name="Liu J."/>
            <person name="Kang H."/>
            <person name="Chen J."/>
            <person name="Wang L."/>
            <person name="Chen A."/>
            <person name="Yu S."/>
            <person name="Gao Z."/>
            <person name="Jin L."/>
            <person name="Gu W."/>
            <person name="Wang Z."/>
            <person name="Zhao L."/>
            <person name="Shi B."/>
            <person name="Wen H."/>
            <person name="Lin R."/>
            <person name="Jones M.K."/>
            <person name="Brejova B."/>
            <person name="Vinar T."/>
            <person name="Zhao G."/>
            <person name="McManus D.P."/>
            <person name="Chen Z."/>
            <person name="Zhou Y."/>
            <person name="Wang S."/>
        </authorList>
    </citation>
    <scope>NUCLEOTIDE SEQUENCE [LARGE SCALE GENOMIC DNA]</scope>
</reference>
<dbReference type="AlphaFoldDB" id="W6US44"/>
<accession>W6US44</accession>